<organism evidence="1 2">
    <name type="scientific">Cryptosporangium japonicum</name>
    <dbReference type="NCBI Taxonomy" id="80872"/>
    <lineage>
        <taxon>Bacteria</taxon>
        <taxon>Bacillati</taxon>
        <taxon>Actinomycetota</taxon>
        <taxon>Actinomycetes</taxon>
        <taxon>Cryptosporangiales</taxon>
        <taxon>Cryptosporangiaceae</taxon>
        <taxon>Cryptosporangium</taxon>
    </lineage>
</organism>
<name>A0ABN0U114_9ACTN</name>
<dbReference type="EMBL" id="BAAAGX010000007">
    <property type="protein sequence ID" value="GAA0235196.1"/>
    <property type="molecule type" value="Genomic_DNA"/>
</dbReference>
<keyword evidence="2" id="KW-1185">Reference proteome</keyword>
<sequence>MLSPAPNRPCYVLLPDRVAIHLSTPRAVEDGMAAFAAQLGVAVRELAELLES</sequence>
<evidence type="ECO:0000313" key="1">
    <source>
        <dbReference type="EMBL" id="GAA0235196.1"/>
    </source>
</evidence>
<dbReference type="Proteomes" id="UP001500967">
    <property type="component" value="Unassembled WGS sequence"/>
</dbReference>
<proteinExistence type="predicted"/>
<accession>A0ABN0U114</accession>
<protein>
    <submittedName>
        <fullName evidence="1">Uncharacterized protein</fullName>
    </submittedName>
</protein>
<gene>
    <name evidence="1" type="ORF">GCM10009539_20640</name>
</gene>
<dbReference type="RefSeq" id="WP_344648565.1">
    <property type="nucleotide sequence ID" value="NZ_BAAAGX010000007.1"/>
</dbReference>
<reference evidence="1 2" key="1">
    <citation type="journal article" date="2019" name="Int. J. Syst. Evol. Microbiol.">
        <title>The Global Catalogue of Microorganisms (GCM) 10K type strain sequencing project: providing services to taxonomists for standard genome sequencing and annotation.</title>
        <authorList>
            <consortium name="The Broad Institute Genomics Platform"/>
            <consortium name="The Broad Institute Genome Sequencing Center for Infectious Disease"/>
            <person name="Wu L."/>
            <person name="Ma J."/>
        </authorList>
    </citation>
    <scope>NUCLEOTIDE SEQUENCE [LARGE SCALE GENOMIC DNA]</scope>
    <source>
        <strain evidence="1 2">JCM 10425</strain>
    </source>
</reference>
<comment type="caution">
    <text evidence="1">The sequence shown here is derived from an EMBL/GenBank/DDBJ whole genome shotgun (WGS) entry which is preliminary data.</text>
</comment>
<evidence type="ECO:0000313" key="2">
    <source>
        <dbReference type="Proteomes" id="UP001500967"/>
    </source>
</evidence>